<dbReference type="InterPro" id="IPR002938">
    <property type="entry name" value="FAD-bd"/>
</dbReference>
<dbReference type="PATRIC" id="fig|1526658.3.peg.2041"/>
<dbReference type="InterPro" id="IPR051473">
    <property type="entry name" value="P2Ox-like"/>
</dbReference>
<reference evidence="9 10" key="1">
    <citation type="submission" date="2015-07" db="EMBL/GenBank/DDBJ databases">
        <title>Whole genome sequencing of Bosea vaviloviae isolated from cave pool.</title>
        <authorList>
            <person name="Tan N.E.H."/>
            <person name="Lee Y.P."/>
            <person name="Gan H.M."/>
            <person name="Barton H."/>
            <person name="Savka M.A."/>
        </authorList>
    </citation>
    <scope>NUCLEOTIDE SEQUENCE [LARGE SCALE GENOMIC DNA]</scope>
    <source>
        <strain evidence="9 10">SD260</strain>
    </source>
</reference>
<comment type="cofactor">
    <cofactor evidence="1">
        <name>FAD</name>
        <dbReference type="ChEBI" id="CHEBI:57692"/>
    </cofactor>
</comment>
<gene>
    <name evidence="9" type="ORF">AE618_06865</name>
</gene>
<dbReference type="SUPFAM" id="SSF51905">
    <property type="entry name" value="FAD/NAD(P)-binding domain"/>
    <property type="match status" value="1"/>
</dbReference>
<feature type="region of interest" description="Disordered" evidence="6">
    <location>
        <begin position="441"/>
        <end position="463"/>
    </location>
</feature>
<evidence type="ECO:0000313" key="10">
    <source>
        <dbReference type="Proteomes" id="UP000037822"/>
    </source>
</evidence>
<keyword evidence="4" id="KW-0274">FAD</keyword>
<dbReference type="PANTHER" id="PTHR42784:SF1">
    <property type="entry name" value="PYRANOSE 2-OXIDASE"/>
    <property type="match status" value="1"/>
</dbReference>
<dbReference type="Pfam" id="PF05199">
    <property type="entry name" value="GMC_oxred_C"/>
    <property type="match status" value="1"/>
</dbReference>
<feature type="domain" description="Glucose-methanol-choline oxidoreductase C-terminal" evidence="8">
    <location>
        <begin position="377"/>
        <end position="506"/>
    </location>
</feature>
<evidence type="ECO:0008006" key="11">
    <source>
        <dbReference type="Google" id="ProtNLM"/>
    </source>
</evidence>
<dbReference type="PANTHER" id="PTHR42784">
    <property type="entry name" value="PYRANOSE 2-OXIDASE"/>
    <property type="match status" value="1"/>
</dbReference>
<keyword evidence="10" id="KW-1185">Reference proteome</keyword>
<evidence type="ECO:0000259" key="8">
    <source>
        <dbReference type="Pfam" id="PF05199"/>
    </source>
</evidence>
<sequence>MAGARGVIRNLTQQGAVSADADVLVIGAGTVGLVIAAELAKAGLKVICLESGAEHQDADEHPLNEVVQTRSVYSGAAHGRFRCLGGSSTRWGGALIPFLEGDLKRRAWPIEHSEILSHLPAVERLFGLQAGSYETADVLGATASDYVARLAKWPPFAKRNVANLFAAEIASEAGPSIWLNATATDFEVENGRLISVTGRASCGSSITVRAQEIVLAAGAIETTRLLLLMDRQNGGAACAPDDQIGRYFHDHLSVAIGELKDADLRSLNRLIGFRFEAGGTMRNLRFELANESPFRETVPPHFVHIGFDKETTGGFDALRDAFRAVQRRRLPNINTLLRLVRGAPWLFKAVWWRFIEKRLLFPEGARLHVHMVIEQAPRPDNRISLSATRTDVFGQPLAEIDWSISEIDIAALRRAGDAFQKSWDQSPLSRLARFVRRPDEDAERDLSKGGGIYHPTGSTRMGDEPAKAVVDRNLNLFRIPNITVLSTSVLPNGGGANPTLMLLLLAQRSVQRLKKVFKVTE</sequence>
<proteinExistence type="inferred from homology"/>
<organism evidence="9 10">
    <name type="scientific">Bosea vaviloviae</name>
    <dbReference type="NCBI Taxonomy" id="1526658"/>
    <lineage>
        <taxon>Bacteria</taxon>
        <taxon>Pseudomonadati</taxon>
        <taxon>Pseudomonadota</taxon>
        <taxon>Alphaproteobacteria</taxon>
        <taxon>Hyphomicrobiales</taxon>
        <taxon>Boseaceae</taxon>
        <taxon>Bosea</taxon>
    </lineage>
</organism>
<evidence type="ECO:0000256" key="1">
    <source>
        <dbReference type="ARBA" id="ARBA00001974"/>
    </source>
</evidence>
<dbReference type="InterPro" id="IPR007867">
    <property type="entry name" value="GMC_OxRtase_C"/>
</dbReference>
<dbReference type="SUPFAM" id="SSF54373">
    <property type="entry name" value="FAD-linked reductases, C-terminal domain"/>
    <property type="match status" value="1"/>
</dbReference>
<evidence type="ECO:0000256" key="4">
    <source>
        <dbReference type="ARBA" id="ARBA00022827"/>
    </source>
</evidence>
<feature type="domain" description="FAD-binding" evidence="7">
    <location>
        <begin position="20"/>
        <end position="54"/>
    </location>
</feature>
<dbReference type="EMBL" id="LGSZ01000028">
    <property type="protein sequence ID" value="KPH81481.1"/>
    <property type="molecule type" value="Genomic_DNA"/>
</dbReference>
<dbReference type="Proteomes" id="UP000037822">
    <property type="component" value="Unassembled WGS sequence"/>
</dbReference>
<evidence type="ECO:0000256" key="3">
    <source>
        <dbReference type="ARBA" id="ARBA00022630"/>
    </source>
</evidence>
<protein>
    <recommendedName>
        <fullName evidence="11">Glucose-methanol-choline oxidoreductase C-terminal domain-containing protein</fullName>
    </recommendedName>
</protein>
<dbReference type="Pfam" id="PF01494">
    <property type="entry name" value="FAD_binding_3"/>
    <property type="match status" value="1"/>
</dbReference>
<accession>A0A0N1F4U2</accession>
<evidence type="ECO:0000256" key="6">
    <source>
        <dbReference type="SAM" id="MobiDB-lite"/>
    </source>
</evidence>
<dbReference type="Gene3D" id="3.50.50.60">
    <property type="entry name" value="FAD/NAD(P)-binding domain"/>
    <property type="match status" value="2"/>
</dbReference>
<dbReference type="Gene3D" id="3.30.560.10">
    <property type="entry name" value="Glucose Oxidase, domain 3"/>
    <property type="match status" value="1"/>
</dbReference>
<name>A0A0N1F4U2_9HYPH</name>
<keyword evidence="3" id="KW-0285">Flavoprotein</keyword>
<evidence type="ECO:0000313" key="9">
    <source>
        <dbReference type="EMBL" id="KPH81481.1"/>
    </source>
</evidence>
<evidence type="ECO:0000259" key="7">
    <source>
        <dbReference type="Pfam" id="PF01494"/>
    </source>
</evidence>
<keyword evidence="5" id="KW-0560">Oxidoreductase</keyword>
<comment type="similarity">
    <text evidence="2">Belongs to the GMC oxidoreductase family.</text>
</comment>
<dbReference type="InterPro" id="IPR036188">
    <property type="entry name" value="FAD/NAD-bd_sf"/>
</dbReference>
<evidence type="ECO:0000256" key="2">
    <source>
        <dbReference type="ARBA" id="ARBA00010790"/>
    </source>
</evidence>
<dbReference type="GO" id="GO:0071949">
    <property type="term" value="F:FAD binding"/>
    <property type="evidence" value="ECO:0007669"/>
    <property type="project" value="InterPro"/>
</dbReference>
<dbReference type="AlphaFoldDB" id="A0A0N1F4U2"/>
<dbReference type="GO" id="GO:0016614">
    <property type="term" value="F:oxidoreductase activity, acting on CH-OH group of donors"/>
    <property type="evidence" value="ECO:0007669"/>
    <property type="project" value="InterPro"/>
</dbReference>
<comment type="caution">
    <text evidence="9">The sequence shown here is derived from an EMBL/GenBank/DDBJ whole genome shotgun (WGS) entry which is preliminary data.</text>
</comment>
<evidence type="ECO:0000256" key="5">
    <source>
        <dbReference type="ARBA" id="ARBA00023002"/>
    </source>
</evidence>